<sequence length="119" mass="13905">MEYIMKILIIMIMSLLSFNAYGINPKESPVTAFIEQYGIEGNFTIMQGKSEFKALVGRMTDGKRDGEWTYYYPQSDQIWSVEKYSNGRPNGVWILYRKDGTIKTRDDLNKKRNDAFNRP</sequence>
<proteinExistence type="predicted"/>
<evidence type="ECO:0000313" key="1">
    <source>
        <dbReference type="EMBL" id="SVB65007.1"/>
    </source>
</evidence>
<protein>
    <submittedName>
        <fullName evidence="1">Uncharacterized protein</fullName>
    </submittedName>
</protein>
<dbReference type="EMBL" id="UINC01051177">
    <property type="protein sequence ID" value="SVB65007.1"/>
    <property type="molecule type" value="Genomic_DNA"/>
</dbReference>
<gene>
    <name evidence="1" type="ORF">METZ01_LOCUS217861</name>
</gene>
<dbReference type="AlphaFoldDB" id="A0A382FS82"/>
<accession>A0A382FS82</accession>
<feature type="non-terminal residue" evidence="1">
    <location>
        <position position="119"/>
    </location>
</feature>
<name>A0A382FS82_9ZZZZ</name>
<organism evidence="1">
    <name type="scientific">marine metagenome</name>
    <dbReference type="NCBI Taxonomy" id="408172"/>
    <lineage>
        <taxon>unclassified sequences</taxon>
        <taxon>metagenomes</taxon>
        <taxon>ecological metagenomes</taxon>
    </lineage>
</organism>
<dbReference type="Gene3D" id="2.20.110.10">
    <property type="entry name" value="Histone H3 K4-specific methyltransferase SET7/9 N-terminal domain"/>
    <property type="match status" value="1"/>
</dbReference>
<reference evidence="1" key="1">
    <citation type="submission" date="2018-05" db="EMBL/GenBank/DDBJ databases">
        <authorList>
            <person name="Lanie J.A."/>
            <person name="Ng W.-L."/>
            <person name="Kazmierczak K.M."/>
            <person name="Andrzejewski T.M."/>
            <person name="Davidsen T.M."/>
            <person name="Wayne K.J."/>
            <person name="Tettelin H."/>
            <person name="Glass J.I."/>
            <person name="Rusch D."/>
            <person name="Podicherti R."/>
            <person name="Tsui H.-C.T."/>
            <person name="Winkler M.E."/>
        </authorList>
    </citation>
    <scope>NUCLEOTIDE SEQUENCE</scope>
</reference>
<dbReference type="SUPFAM" id="SSF82185">
    <property type="entry name" value="Histone H3 K4-specific methyltransferase SET7/9 N-terminal domain"/>
    <property type="match status" value="1"/>
</dbReference>